<dbReference type="RefSeq" id="WP_015496056.1">
    <property type="nucleotide sequence ID" value="NC_020908.1"/>
</dbReference>
<dbReference type="KEGG" id="oar:OA238_c30190"/>
<name>M9RMR5_9RHOB</name>
<evidence type="ECO:0000313" key="2">
    <source>
        <dbReference type="Proteomes" id="UP000004688"/>
    </source>
</evidence>
<gene>
    <name evidence="1" type="ORF">OA238_c30190</name>
</gene>
<dbReference type="Proteomes" id="UP000004688">
    <property type="component" value="Chromosome"/>
</dbReference>
<protein>
    <recommendedName>
        <fullName evidence="3">DUF2332 family protein</fullName>
    </recommendedName>
</protein>
<dbReference type="EMBL" id="CP003742">
    <property type="protein sequence ID" value="AGI73028.1"/>
    <property type="molecule type" value="Genomic_DNA"/>
</dbReference>
<organism evidence="1 2">
    <name type="scientific">Octadecabacter arcticus 238</name>
    <dbReference type="NCBI Taxonomy" id="391616"/>
    <lineage>
        <taxon>Bacteria</taxon>
        <taxon>Pseudomonadati</taxon>
        <taxon>Pseudomonadota</taxon>
        <taxon>Alphaproteobacteria</taxon>
        <taxon>Rhodobacterales</taxon>
        <taxon>Roseobacteraceae</taxon>
        <taxon>Octadecabacter</taxon>
    </lineage>
</organism>
<dbReference type="OrthoDB" id="7666987at2"/>
<dbReference type="Pfam" id="PF10094">
    <property type="entry name" value="DUF2332"/>
    <property type="match status" value="1"/>
</dbReference>
<proteinExistence type="predicted"/>
<dbReference type="HOGENOM" id="CLU_065141_1_0_5"/>
<sequence length="341" mass="37158">MRLSDAFDYQAQACTTLGSPFMGQLCRVLATRLVRGTPLTDRLFDWQGDIGPRGDSVPLRLCGALHALRLQGGAALTAVYPPHIATDDALWLAVSQVLADHTDFIDAFIYSPPQTNEVRRAAALIAAGHMISNHFPNPMRVSELGASAGLNLNWDHFALDINGTRLGPPNATVTLAPDWTGATPPMTMPKVVERRGVDLNPVDPATDSLRLRAYLWPDQPHRRILTDAALALPHAPVDKADAIDWLATRLPHIAGQTHMIYTTVAWQYFPAEKQRDGLRMIETAGATATPDTPLAFVQMEDDGGDNGAALTLRLWPNTSGSDAPLTLGRVDFHGRWVDWTA</sequence>
<keyword evidence="2" id="KW-1185">Reference proteome</keyword>
<dbReference type="eggNOG" id="COG4427">
    <property type="taxonomic scope" value="Bacteria"/>
</dbReference>
<accession>M9RMR5</accession>
<evidence type="ECO:0000313" key="1">
    <source>
        <dbReference type="EMBL" id="AGI73028.1"/>
    </source>
</evidence>
<reference evidence="1 2" key="1">
    <citation type="journal article" date="2013" name="PLoS ONE">
        <title>Poles Apart: Arctic and Antarctic Octadecabacter strains Share High Genome Plasticity and a New Type of Xanthorhodopsin.</title>
        <authorList>
            <person name="Vollmers J."/>
            <person name="Voget S."/>
            <person name="Dietrich S."/>
            <person name="Gollnow K."/>
            <person name="Smits M."/>
            <person name="Meyer K."/>
            <person name="Brinkhoff T."/>
            <person name="Simon M."/>
            <person name="Daniel R."/>
        </authorList>
    </citation>
    <scope>NUCLEOTIDE SEQUENCE [LARGE SCALE GENOMIC DNA]</scope>
    <source>
        <strain evidence="1 2">238</strain>
    </source>
</reference>
<dbReference type="AlphaFoldDB" id="M9RMR5"/>
<dbReference type="InterPro" id="IPR011200">
    <property type="entry name" value="UCP012608"/>
</dbReference>
<dbReference type="PIRSF" id="PIRSF012608">
    <property type="entry name" value="UCP012608"/>
    <property type="match status" value="1"/>
</dbReference>
<dbReference type="STRING" id="391616.OA238_c30190"/>
<evidence type="ECO:0008006" key="3">
    <source>
        <dbReference type="Google" id="ProtNLM"/>
    </source>
</evidence>